<feature type="region of interest" description="Disordered" evidence="1">
    <location>
        <begin position="84"/>
        <end position="112"/>
    </location>
</feature>
<evidence type="ECO:0000313" key="2">
    <source>
        <dbReference type="EMBL" id="KAF7421515.1"/>
    </source>
</evidence>
<organism evidence="2 3">
    <name type="scientific">Vespula pensylvanica</name>
    <name type="common">Western yellow jacket</name>
    <name type="synonym">Wasp</name>
    <dbReference type="NCBI Taxonomy" id="30213"/>
    <lineage>
        <taxon>Eukaryota</taxon>
        <taxon>Metazoa</taxon>
        <taxon>Ecdysozoa</taxon>
        <taxon>Arthropoda</taxon>
        <taxon>Hexapoda</taxon>
        <taxon>Insecta</taxon>
        <taxon>Pterygota</taxon>
        <taxon>Neoptera</taxon>
        <taxon>Endopterygota</taxon>
        <taxon>Hymenoptera</taxon>
        <taxon>Apocrita</taxon>
        <taxon>Aculeata</taxon>
        <taxon>Vespoidea</taxon>
        <taxon>Vespidae</taxon>
        <taxon>Vespinae</taxon>
        <taxon>Vespula</taxon>
    </lineage>
</organism>
<protein>
    <submittedName>
        <fullName evidence="2">Uncharacterized protein</fullName>
    </submittedName>
</protein>
<sequence>MAMAMAMGDGDGSGSGSGSGGGGGGGSSGGGTKFYNGRHEMWGFKRLAGEYKSRIAFDEEKSRDSSGVATLKACYLWVTYHPRESSPSVVEQPSPSECSSGRKEGTTNSNAGVFGMGMPHLALCPTSGQMKKVA</sequence>
<feature type="region of interest" description="Disordered" evidence="1">
    <location>
        <begin position="1"/>
        <end position="32"/>
    </location>
</feature>
<comment type="caution">
    <text evidence="2">The sequence shown here is derived from an EMBL/GenBank/DDBJ whole genome shotgun (WGS) entry which is preliminary data.</text>
</comment>
<gene>
    <name evidence="2" type="ORF">H0235_009351</name>
</gene>
<accession>A0A834U8E2</accession>
<dbReference type="Proteomes" id="UP000600918">
    <property type="component" value="Unassembled WGS sequence"/>
</dbReference>
<dbReference type="AlphaFoldDB" id="A0A834U8E2"/>
<reference evidence="2" key="1">
    <citation type="journal article" date="2020" name="G3 (Bethesda)">
        <title>High-Quality Assemblies for Three Invasive Social Wasps from the &lt;i&gt;Vespula&lt;/i&gt; Genus.</title>
        <authorList>
            <person name="Harrop T.W.R."/>
            <person name="Guhlin J."/>
            <person name="McLaughlin G.M."/>
            <person name="Permina E."/>
            <person name="Stockwell P."/>
            <person name="Gilligan J."/>
            <person name="Le Lec M.F."/>
            <person name="Gruber M.A.M."/>
            <person name="Quinn O."/>
            <person name="Lovegrove M."/>
            <person name="Duncan E.J."/>
            <person name="Remnant E.J."/>
            <person name="Van Eeckhoven J."/>
            <person name="Graham B."/>
            <person name="Knapp R.A."/>
            <person name="Langford K.W."/>
            <person name="Kronenberg Z."/>
            <person name="Press M.O."/>
            <person name="Eacker S.M."/>
            <person name="Wilson-Rankin E.E."/>
            <person name="Purcell J."/>
            <person name="Lester P.J."/>
            <person name="Dearden P.K."/>
        </authorList>
    </citation>
    <scope>NUCLEOTIDE SEQUENCE</scope>
    <source>
        <strain evidence="2">Volc-1</strain>
    </source>
</reference>
<feature type="compositionally biased region" description="Gly residues" evidence="1">
    <location>
        <begin position="9"/>
        <end position="32"/>
    </location>
</feature>
<evidence type="ECO:0000313" key="3">
    <source>
        <dbReference type="Proteomes" id="UP000600918"/>
    </source>
</evidence>
<keyword evidence="3" id="KW-1185">Reference proteome</keyword>
<proteinExistence type="predicted"/>
<feature type="compositionally biased region" description="Low complexity" evidence="1">
    <location>
        <begin position="85"/>
        <end position="99"/>
    </location>
</feature>
<evidence type="ECO:0000256" key="1">
    <source>
        <dbReference type="SAM" id="MobiDB-lite"/>
    </source>
</evidence>
<dbReference type="EMBL" id="JACSDY010000008">
    <property type="protein sequence ID" value="KAF7421515.1"/>
    <property type="molecule type" value="Genomic_DNA"/>
</dbReference>
<name>A0A834U8E2_VESPE</name>